<gene>
    <name evidence="7" type="ORF">ADUPG1_000965</name>
</gene>
<keyword evidence="3" id="KW-0812">Transmembrane</keyword>
<dbReference type="InterPro" id="IPR033480">
    <property type="entry name" value="sCache_2"/>
</dbReference>
<evidence type="ECO:0000259" key="6">
    <source>
        <dbReference type="SMART" id="SM01049"/>
    </source>
</evidence>
<evidence type="ECO:0000256" key="4">
    <source>
        <dbReference type="ARBA" id="ARBA00022989"/>
    </source>
</evidence>
<dbReference type="Gene3D" id="3.30.450.20">
    <property type="entry name" value="PAS domain"/>
    <property type="match status" value="1"/>
</dbReference>
<feature type="non-terminal residue" evidence="7">
    <location>
        <position position="142"/>
    </location>
</feature>
<evidence type="ECO:0000256" key="5">
    <source>
        <dbReference type="ARBA" id="ARBA00023136"/>
    </source>
</evidence>
<feature type="domain" description="Single Cache" evidence="6">
    <location>
        <begin position="31"/>
        <end position="108"/>
    </location>
</feature>
<evidence type="ECO:0000256" key="2">
    <source>
        <dbReference type="ARBA" id="ARBA00022475"/>
    </source>
</evidence>
<comment type="caution">
    <text evidence="7">The sequence shown here is derived from an EMBL/GenBank/DDBJ whole genome shotgun (WGS) entry which is preliminary data.</text>
</comment>
<dbReference type="SMART" id="SM01049">
    <property type="entry name" value="Cache_2"/>
    <property type="match status" value="1"/>
</dbReference>
<evidence type="ECO:0000313" key="8">
    <source>
        <dbReference type="Proteomes" id="UP001057375"/>
    </source>
</evidence>
<keyword evidence="2" id="KW-1003">Cell membrane</keyword>
<reference evidence="7" key="1">
    <citation type="submission" date="2022-03" db="EMBL/GenBank/DDBJ databases">
        <title>Draft genome sequence of Aduncisulcus paluster, a free-living microaerophilic Fornicata.</title>
        <authorList>
            <person name="Yuyama I."/>
            <person name="Kume K."/>
            <person name="Tamura T."/>
            <person name="Inagaki Y."/>
            <person name="Hashimoto T."/>
        </authorList>
    </citation>
    <scope>NUCLEOTIDE SEQUENCE</scope>
    <source>
        <strain evidence="7">NY0171</strain>
    </source>
</reference>
<accession>A0ABQ5K8T0</accession>
<evidence type="ECO:0000256" key="3">
    <source>
        <dbReference type="ARBA" id="ARBA00022692"/>
    </source>
</evidence>
<keyword evidence="8" id="KW-1185">Reference proteome</keyword>
<comment type="subcellular location">
    <subcellularLocation>
        <location evidence="1">Cell membrane</location>
        <topology evidence="1">Multi-pass membrane protein</topology>
    </subcellularLocation>
</comment>
<evidence type="ECO:0000256" key="1">
    <source>
        <dbReference type="ARBA" id="ARBA00004651"/>
    </source>
</evidence>
<dbReference type="EMBL" id="BQXS01000573">
    <property type="protein sequence ID" value="GKT28963.1"/>
    <property type="molecule type" value="Genomic_DNA"/>
</dbReference>
<dbReference type="Proteomes" id="UP001057375">
    <property type="component" value="Unassembled WGS sequence"/>
</dbReference>
<dbReference type="Pfam" id="PF08269">
    <property type="entry name" value="dCache_2"/>
    <property type="match status" value="1"/>
</dbReference>
<organism evidence="7 8">
    <name type="scientific">Aduncisulcus paluster</name>
    <dbReference type="NCBI Taxonomy" id="2918883"/>
    <lineage>
        <taxon>Eukaryota</taxon>
        <taxon>Metamonada</taxon>
        <taxon>Carpediemonas-like organisms</taxon>
        <taxon>Aduncisulcus</taxon>
    </lineage>
</organism>
<keyword evidence="4" id="KW-1133">Transmembrane helix</keyword>
<dbReference type="InterPro" id="IPR004010">
    <property type="entry name" value="Double_Cache_2"/>
</dbReference>
<evidence type="ECO:0000313" key="7">
    <source>
        <dbReference type="EMBL" id="GKT28963.1"/>
    </source>
</evidence>
<name>A0ABQ5K8T0_9EUKA</name>
<keyword evidence="5" id="KW-0472">Membrane</keyword>
<protein>
    <submittedName>
        <fullName evidence="7">Methyl-accepting chemotaxis protein</fullName>
    </submittedName>
</protein>
<proteinExistence type="predicted"/>
<sequence>MAHFQGRTARNTIRVGMLYLQEGHQALDRYRKHAFQDRKQAVKDAMTLFLAQEAKEAAYKLARNTRYFNNDYFFIYTDKLKALAHPDRSLEGRDLSKGVDQNGYAYGPDMIRKATREGGGFVNLLWTRLGESDPISKLLYVK</sequence>